<protein>
    <submittedName>
        <fullName evidence="2">Transposase</fullName>
    </submittedName>
</protein>
<evidence type="ECO:0000313" key="2">
    <source>
        <dbReference type="EMBL" id="MEF3318501.1"/>
    </source>
</evidence>
<dbReference type="Pfam" id="PF01610">
    <property type="entry name" value="DDE_Tnp_ISL3"/>
    <property type="match status" value="1"/>
</dbReference>
<keyword evidence="3" id="KW-1185">Reference proteome</keyword>
<sequence length="185" mass="22236">MSNTFKSVKNRFFKTSIHIIDRYHFIRQVSWALENVRKRIQKDISSKLRKYFKRSRSLLTKPASKLRSEQAKEVSLMLDLNNDLKLAYRLKELFYQYVLTQPNRLRAAKSLREWIKRAEDSNLKEFKACITAFNNWFDEICNSFDYPWSNGPLEGTHTKIKTLKRNCFGMKNFNLFRKRIMFACK</sequence>
<proteinExistence type="predicted"/>
<dbReference type="RefSeq" id="WP_332087556.1">
    <property type="nucleotide sequence ID" value="NZ_JARBCY010000046.1"/>
</dbReference>
<comment type="caution">
    <text evidence="2">The sequence shown here is derived from an EMBL/GenBank/DDBJ whole genome shotgun (WGS) entry which is preliminary data.</text>
</comment>
<dbReference type="InterPro" id="IPR047951">
    <property type="entry name" value="Transpos_ISL3"/>
</dbReference>
<dbReference type="PANTHER" id="PTHR33498">
    <property type="entry name" value="TRANSPOSASE FOR INSERTION SEQUENCE ELEMENT IS1557"/>
    <property type="match status" value="1"/>
</dbReference>
<evidence type="ECO:0000313" key="3">
    <source>
        <dbReference type="Proteomes" id="UP001328425"/>
    </source>
</evidence>
<gene>
    <name evidence="2" type="ORF">PV361_07280</name>
</gene>
<organism evidence="2 3">
    <name type="scientific">Peptoniphilus grossensis</name>
    <dbReference type="NCBI Taxonomy" id="1465756"/>
    <lineage>
        <taxon>Bacteria</taxon>
        <taxon>Bacillati</taxon>
        <taxon>Bacillota</taxon>
        <taxon>Tissierellia</taxon>
        <taxon>Tissierellales</taxon>
        <taxon>Peptoniphilaceae</taxon>
        <taxon>Peptoniphilus</taxon>
    </lineage>
</organism>
<dbReference type="EMBL" id="JARBCY010000046">
    <property type="protein sequence ID" value="MEF3318501.1"/>
    <property type="molecule type" value="Genomic_DNA"/>
</dbReference>
<name>A0ABU7XDR8_9FIRM</name>
<feature type="domain" description="Transposase IS204/IS1001/IS1096/IS1165 DDE" evidence="1">
    <location>
        <begin position="1"/>
        <end position="180"/>
    </location>
</feature>
<dbReference type="InterPro" id="IPR002560">
    <property type="entry name" value="Transposase_DDE"/>
</dbReference>
<evidence type="ECO:0000259" key="1">
    <source>
        <dbReference type="Pfam" id="PF01610"/>
    </source>
</evidence>
<dbReference type="PANTHER" id="PTHR33498:SF1">
    <property type="entry name" value="TRANSPOSASE FOR INSERTION SEQUENCE ELEMENT IS1557"/>
    <property type="match status" value="1"/>
</dbReference>
<accession>A0ABU7XDR8</accession>
<dbReference type="Proteomes" id="UP001328425">
    <property type="component" value="Unassembled WGS sequence"/>
</dbReference>
<feature type="non-terminal residue" evidence="2">
    <location>
        <position position="1"/>
    </location>
</feature>
<reference evidence="2 3" key="1">
    <citation type="submission" date="2022-11" db="EMBL/GenBank/DDBJ databases">
        <title>The First Case of Preauricular Fistular Abscess Caused by Peptoniphilus grossensis.</title>
        <authorList>
            <person name="Byun J.-H."/>
        </authorList>
    </citation>
    <scope>NUCLEOTIDE SEQUENCE [LARGE SCALE GENOMIC DNA]</scope>
    <source>
        <strain evidence="2 3">GYB008</strain>
    </source>
</reference>